<dbReference type="SUPFAM" id="SSF52087">
    <property type="entry name" value="CRAL/TRIO domain"/>
    <property type="match status" value="1"/>
</dbReference>
<dbReference type="InterPro" id="IPR051064">
    <property type="entry name" value="SEC14/CRAL-TRIO_domain"/>
</dbReference>
<feature type="domain" description="CRAL-TRIO" evidence="2">
    <location>
        <begin position="239"/>
        <end position="392"/>
    </location>
</feature>
<proteinExistence type="predicted"/>
<dbReference type="PANTHER" id="PTHR23324:SF83">
    <property type="entry name" value="SEC14-LIKE PROTEIN 2"/>
    <property type="match status" value="1"/>
</dbReference>
<dbReference type="Pfam" id="PF00650">
    <property type="entry name" value="CRAL_TRIO"/>
    <property type="match status" value="1"/>
</dbReference>
<dbReference type="SMART" id="SM00516">
    <property type="entry name" value="SEC14"/>
    <property type="match status" value="1"/>
</dbReference>
<feature type="region of interest" description="Disordered" evidence="1">
    <location>
        <begin position="102"/>
        <end position="123"/>
    </location>
</feature>
<feature type="region of interest" description="Disordered" evidence="1">
    <location>
        <begin position="16"/>
        <end position="65"/>
    </location>
</feature>
<dbReference type="SUPFAM" id="SSF46938">
    <property type="entry name" value="CRAL/TRIO N-terminal domain"/>
    <property type="match status" value="1"/>
</dbReference>
<feature type="compositionally biased region" description="Gly residues" evidence="1">
    <location>
        <begin position="35"/>
        <end position="59"/>
    </location>
</feature>
<dbReference type="PROSITE" id="PS50191">
    <property type="entry name" value="CRAL_TRIO"/>
    <property type="match status" value="1"/>
</dbReference>
<dbReference type="EMBL" id="CAUYUJ010015885">
    <property type="protein sequence ID" value="CAK0859278.1"/>
    <property type="molecule type" value="Genomic_DNA"/>
</dbReference>
<dbReference type="InterPro" id="IPR036273">
    <property type="entry name" value="CRAL/TRIO_N_dom_sf"/>
</dbReference>
<dbReference type="CDD" id="cd00170">
    <property type="entry name" value="SEC14"/>
    <property type="match status" value="1"/>
</dbReference>
<evidence type="ECO:0000313" key="4">
    <source>
        <dbReference type="Proteomes" id="UP001189429"/>
    </source>
</evidence>
<organism evidence="3 4">
    <name type="scientific">Prorocentrum cordatum</name>
    <dbReference type="NCBI Taxonomy" id="2364126"/>
    <lineage>
        <taxon>Eukaryota</taxon>
        <taxon>Sar</taxon>
        <taxon>Alveolata</taxon>
        <taxon>Dinophyceae</taxon>
        <taxon>Prorocentrales</taxon>
        <taxon>Prorocentraceae</taxon>
        <taxon>Prorocentrum</taxon>
    </lineage>
</organism>
<sequence length="434" mass="48501">MGASCSDCAIRQDADQLGSSTSSSRHAAPDFRCAQGGGLTSKGGEGAAGARGDDSGCGPGLERRVSGRGAAEEELAALLPSEQRAHGIRRLRCCRRRASPLKLEEGSPSRRPQPDVTRPWRAPNDPLRAEWEVVARGVSEQEYSRLQGFRRLVEARGLDSHKACAETPHTRRAVTLLRFLRARQGNSEQACGLLSEALDWRRDFEIDRRMREWKAELRQGTSARLRVLMRYKWTCVCKDAFGLPVFIHRESVCDAGGLLRELGSDFLLVHAVTEVEDAFEVAREQMLRTGVLRTSFVEIYDVGNYGLVPNYWQRGWDGVPFFKSIVPVIEKVYPERVRLAFVIRMPRSFWLILKLFWPLVPPETKKKIKMHGFPARAFREELIEAIGESNVPPFMLTDDMQVIAKAQPQGGLVPRGALAREEALAANGRPAIAL</sequence>
<dbReference type="Gene3D" id="3.40.525.10">
    <property type="entry name" value="CRAL-TRIO lipid binding domain"/>
    <property type="match status" value="1"/>
</dbReference>
<evidence type="ECO:0000259" key="2">
    <source>
        <dbReference type="PROSITE" id="PS50191"/>
    </source>
</evidence>
<gene>
    <name evidence="3" type="ORF">PCOR1329_LOCUS48697</name>
</gene>
<protein>
    <recommendedName>
        <fullName evidence="2">CRAL-TRIO domain-containing protein</fullName>
    </recommendedName>
</protein>
<comment type="caution">
    <text evidence="3">The sequence shown here is derived from an EMBL/GenBank/DDBJ whole genome shotgun (WGS) entry which is preliminary data.</text>
</comment>
<dbReference type="InterPro" id="IPR036865">
    <property type="entry name" value="CRAL-TRIO_dom_sf"/>
</dbReference>
<dbReference type="Proteomes" id="UP001189429">
    <property type="component" value="Unassembled WGS sequence"/>
</dbReference>
<reference evidence="3" key="1">
    <citation type="submission" date="2023-10" db="EMBL/GenBank/DDBJ databases">
        <authorList>
            <person name="Chen Y."/>
            <person name="Shah S."/>
            <person name="Dougan E. K."/>
            <person name="Thang M."/>
            <person name="Chan C."/>
        </authorList>
    </citation>
    <scope>NUCLEOTIDE SEQUENCE [LARGE SCALE GENOMIC DNA]</scope>
</reference>
<evidence type="ECO:0000256" key="1">
    <source>
        <dbReference type="SAM" id="MobiDB-lite"/>
    </source>
</evidence>
<evidence type="ECO:0000313" key="3">
    <source>
        <dbReference type="EMBL" id="CAK0859278.1"/>
    </source>
</evidence>
<accession>A0ABN9UHZ3</accession>
<dbReference type="PANTHER" id="PTHR23324">
    <property type="entry name" value="SEC14 RELATED PROTEIN"/>
    <property type="match status" value="1"/>
</dbReference>
<name>A0ABN9UHZ3_9DINO</name>
<keyword evidence="4" id="KW-1185">Reference proteome</keyword>
<dbReference type="InterPro" id="IPR001251">
    <property type="entry name" value="CRAL-TRIO_dom"/>
</dbReference>